<name>A0ABR8X417_9MICO</name>
<keyword evidence="2" id="KW-1185">Reference proteome</keyword>
<reference evidence="1 2" key="1">
    <citation type="submission" date="2020-08" db="EMBL/GenBank/DDBJ databases">
        <title>A Genomic Blueprint of the Chicken Gut Microbiome.</title>
        <authorList>
            <person name="Gilroy R."/>
            <person name="Ravi A."/>
            <person name="Getino M."/>
            <person name="Pursley I."/>
            <person name="Horton D.L."/>
            <person name="Alikhan N.-F."/>
            <person name="Baker D."/>
            <person name="Gharbi K."/>
            <person name="Hall N."/>
            <person name="Watson M."/>
            <person name="Adriaenssens E.M."/>
            <person name="Foster-Nyarko E."/>
            <person name="Jarju S."/>
            <person name="Secka A."/>
            <person name="Antonio M."/>
            <person name="Oren A."/>
            <person name="Chaudhuri R."/>
            <person name="La Ragione R.M."/>
            <person name="Hildebrand F."/>
            <person name="Pallen M.J."/>
        </authorList>
    </citation>
    <scope>NUCLEOTIDE SEQUENCE [LARGE SCALE GENOMIC DNA]</scope>
    <source>
        <strain evidence="1 2">Sa1CUA4</strain>
    </source>
</reference>
<dbReference type="EMBL" id="JACSPM010000003">
    <property type="protein sequence ID" value="MBD8024065.1"/>
    <property type="molecule type" value="Genomic_DNA"/>
</dbReference>
<organism evidence="1 2">
    <name type="scientific">Microbacterium gallinarum</name>
    <dbReference type="NCBI Taxonomy" id="2762209"/>
    <lineage>
        <taxon>Bacteria</taxon>
        <taxon>Bacillati</taxon>
        <taxon>Actinomycetota</taxon>
        <taxon>Actinomycetes</taxon>
        <taxon>Micrococcales</taxon>
        <taxon>Microbacteriaceae</taxon>
        <taxon>Microbacterium</taxon>
    </lineage>
</organism>
<protein>
    <submittedName>
        <fullName evidence="1">Peptidase M23</fullName>
    </submittedName>
</protein>
<accession>A0ABR8X417</accession>
<gene>
    <name evidence="1" type="ORF">H9622_10730</name>
</gene>
<dbReference type="Proteomes" id="UP000602532">
    <property type="component" value="Unassembled WGS sequence"/>
</dbReference>
<proteinExistence type="predicted"/>
<evidence type="ECO:0000313" key="1">
    <source>
        <dbReference type="EMBL" id="MBD8024065.1"/>
    </source>
</evidence>
<comment type="caution">
    <text evidence="1">The sequence shown here is derived from an EMBL/GenBank/DDBJ whole genome shotgun (WGS) entry which is preliminary data.</text>
</comment>
<evidence type="ECO:0000313" key="2">
    <source>
        <dbReference type="Proteomes" id="UP000602532"/>
    </source>
</evidence>
<sequence length="202" mass="21356">MAVTIVTVIAGVAVAGALVAHALSTPIDEPEAAPAPRFILPAMPGVAGYGNERLANACTILTAGRDLGLDERDQTIAVMTAMGESSLRNIDYGDWETNGVTNPDGSRTTSIGLFQQQDGWGSREARLDPYSAATIFYRAMLARVPDRAGLEPTLVAHRTQVNADPQHYARYWDRAVRVVAALNGAPLDGDSIGGITLCPAQP</sequence>